<proteinExistence type="predicted"/>
<dbReference type="PANTHER" id="PTHR11239:SF12">
    <property type="entry name" value="DNA-DIRECTED RNA POLYMERASE III SUBUNIT RPC10"/>
    <property type="match status" value="1"/>
</dbReference>
<dbReference type="Gene3D" id="2.20.25.10">
    <property type="match status" value="1"/>
</dbReference>
<keyword evidence="3" id="KW-0862">Zinc</keyword>
<feature type="domain" description="TFIIS-type" evidence="4">
    <location>
        <begin position="1"/>
        <end position="41"/>
    </location>
</feature>
<dbReference type="GO" id="GO:0008270">
    <property type="term" value="F:zinc ion binding"/>
    <property type="evidence" value="ECO:0007669"/>
    <property type="project" value="UniProtKB-KW"/>
</dbReference>
<keyword evidence="1" id="KW-0479">Metal-binding</keyword>
<dbReference type="InterPro" id="IPR012164">
    <property type="entry name" value="Rpa12/Rpb9/Rpc10/TFS"/>
</dbReference>
<dbReference type="GO" id="GO:0003899">
    <property type="term" value="F:DNA-directed RNA polymerase activity"/>
    <property type="evidence" value="ECO:0007669"/>
    <property type="project" value="InterPro"/>
</dbReference>
<evidence type="ECO:0000259" key="4">
    <source>
        <dbReference type="PROSITE" id="PS51133"/>
    </source>
</evidence>
<sequence>VGEKCKKCGNEKAFFWTVQTRSGDEAETKFFKCTKCEFTWREYR</sequence>
<dbReference type="GO" id="GO:0006351">
    <property type="term" value="P:DNA-templated transcription"/>
    <property type="evidence" value="ECO:0007669"/>
    <property type="project" value="InterPro"/>
</dbReference>
<dbReference type="AlphaFoldDB" id="X1EZ82"/>
<dbReference type="PROSITE" id="PS51133">
    <property type="entry name" value="ZF_TFIIS_2"/>
    <property type="match status" value="1"/>
</dbReference>
<feature type="non-terminal residue" evidence="5">
    <location>
        <position position="1"/>
    </location>
</feature>
<protein>
    <recommendedName>
        <fullName evidence="4">TFIIS-type domain-containing protein</fullName>
    </recommendedName>
</protein>
<dbReference type="EMBL" id="BARU01013529">
    <property type="protein sequence ID" value="GAH37902.1"/>
    <property type="molecule type" value="Genomic_DNA"/>
</dbReference>
<dbReference type="SMART" id="SM00440">
    <property type="entry name" value="ZnF_C2C2"/>
    <property type="match status" value="1"/>
</dbReference>
<reference evidence="5" key="1">
    <citation type="journal article" date="2014" name="Front. Microbiol.">
        <title>High frequency of phylogenetically diverse reductive dehalogenase-homologous genes in deep subseafloor sedimentary metagenomes.</title>
        <authorList>
            <person name="Kawai M."/>
            <person name="Futagami T."/>
            <person name="Toyoda A."/>
            <person name="Takaki Y."/>
            <person name="Nishi S."/>
            <person name="Hori S."/>
            <person name="Arai W."/>
            <person name="Tsubouchi T."/>
            <person name="Morono Y."/>
            <person name="Uchiyama I."/>
            <person name="Ito T."/>
            <person name="Fujiyama A."/>
            <person name="Inagaki F."/>
            <person name="Takami H."/>
        </authorList>
    </citation>
    <scope>NUCLEOTIDE SEQUENCE</scope>
    <source>
        <strain evidence="5">Expedition CK06-06</strain>
    </source>
</reference>
<name>X1EZ82_9ZZZZ</name>
<evidence type="ECO:0000256" key="3">
    <source>
        <dbReference type="ARBA" id="ARBA00022833"/>
    </source>
</evidence>
<evidence type="ECO:0000313" key="5">
    <source>
        <dbReference type="EMBL" id="GAH37902.1"/>
    </source>
</evidence>
<dbReference type="InterPro" id="IPR001222">
    <property type="entry name" value="Znf_TFIIS"/>
</dbReference>
<keyword evidence="2" id="KW-0863">Zinc-finger</keyword>
<evidence type="ECO:0000256" key="1">
    <source>
        <dbReference type="ARBA" id="ARBA00022723"/>
    </source>
</evidence>
<gene>
    <name evidence="5" type="ORF">S03H2_24379</name>
</gene>
<accession>X1EZ82</accession>
<dbReference type="PANTHER" id="PTHR11239">
    <property type="entry name" value="DNA-DIRECTED RNA POLYMERASE"/>
    <property type="match status" value="1"/>
</dbReference>
<organism evidence="5">
    <name type="scientific">marine sediment metagenome</name>
    <dbReference type="NCBI Taxonomy" id="412755"/>
    <lineage>
        <taxon>unclassified sequences</taxon>
        <taxon>metagenomes</taxon>
        <taxon>ecological metagenomes</taxon>
    </lineage>
</organism>
<evidence type="ECO:0000256" key="2">
    <source>
        <dbReference type="ARBA" id="ARBA00022771"/>
    </source>
</evidence>
<dbReference type="Pfam" id="PF01096">
    <property type="entry name" value="Zn_ribbon_TFIIS"/>
    <property type="match status" value="1"/>
</dbReference>
<dbReference type="GO" id="GO:0003676">
    <property type="term" value="F:nucleic acid binding"/>
    <property type="evidence" value="ECO:0007669"/>
    <property type="project" value="InterPro"/>
</dbReference>
<dbReference type="PROSITE" id="PS00466">
    <property type="entry name" value="ZF_TFIIS_1"/>
    <property type="match status" value="1"/>
</dbReference>
<dbReference type="SUPFAM" id="SSF57783">
    <property type="entry name" value="Zinc beta-ribbon"/>
    <property type="match status" value="1"/>
</dbReference>
<comment type="caution">
    <text evidence="5">The sequence shown here is derived from an EMBL/GenBank/DDBJ whole genome shotgun (WGS) entry which is preliminary data.</text>
</comment>